<dbReference type="SUPFAM" id="SSF51905">
    <property type="entry name" value="FAD/NAD(P)-binding domain"/>
    <property type="match status" value="1"/>
</dbReference>
<gene>
    <name evidence="6" type="ORF">SAMN04488570_0893</name>
</gene>
<name>A0A1H1NJZ8_9ACTN</name>
<dbReference type="STRING" id="642780.SAMN04488570_0893"/>
<dbReference type="InterPro" id="IPR023753">
    <property type="entry name" value="FAD/NAD-binding_dom"/>
</dbReference>
<dbReference type="Pfam" id="PF07992">
    <property type="entry name" value="Pyr_redox_2"/>
    <property type="match status" value="1"/>
</dbReference>
<dbReference type="AlphaFoldDB" id="A0A1H1NJZ8"/>
<dbReference type="PRINTS" id="PR00368">
    <property type="entry name" value="FADPNR"/>
</dbReference>
<keyword evidence="4" id="KW-0812">Transmembrane</keyword>
<keyword evidence="4" id="KW-1133">Transmembrane helix</keyword>
<organism evidence="6 7">
    <name type="scientific">Nocardioides scoriae</name>
    <dbReference type="NCBI Taxonomy" id="642780"/>
    <lineage>
        <taxon>Bacteria</taxon>
        <taxon>Bacillati</taxon>
        <taxon>Actinomycetota</taxon>
        <taxon>Actinomycetes</taxon>
        <taxon>Propionibacteriales</taxon>
        <taxon>Nocardioidaceae</taxon>
        <taxon>Nocardioides</taxon>
    </lineage>
</organism>
<keyword evidence="4" id="KW-0472">Membrane</keyword>
<evidence type="ECO:0000256" key="1">
    <source>
        <dbReference type="ARBA" id="ARBA00022630"/>
    </source>
</evidence>
<dbReference type="Gene3D" id="3.50.50.60">
    <property type="entry name" value="FAD/NAD(P)-binding domain"/>
    <property type="match status" value="2"/>
</dbReference>
<proteinExistence type="predicted"/>
<dbReference type="InterPro" id="IPR050097">
    <property type="entry name" value="Ferredoxin-NADP_redctase_2"/>
</dbReference>
<dbReference type="PANTHER" id="PTHR48105">
    <property type="entry name" value="THIOREDOXIN REDUCTASE 1-RELATED-RELATED"/>
    <property type="match status" value="1"/>
</dbReference>
<dbReference type="Proteomes" id="UP000198859">
    <property type="component" value="Chromosome I"/>
</dbReference>
<dbReference type="PRINTS" id="PR00469">
    <property type="entry name" value="PNDRDTASEII"/>
</dbReference>
<dbReference type="GO" id="GO:0004791">
    <property type="term" value="F:thioredoxin-disulfide reductase (NADPH) activity"/>
    <property type="evidence" value="ECO:0007669"/>
    <property type="project" value="UniProtKB-EC"/>
</dbReference>
<reference evidence="7" key="1">
    <citation type="submission" date="2016-10" db="EMBL/GenBank/DDBJ databases">
        <authorList>
            <person name="Varghese N."/>
            <person name="Submissions S."/>
        </authorList>
    </citation>
    <scope>NUCLEOTIDE SEQUENCE [LARGE SCALE GENOMIC DNA]</scope>
    <source>
        <strain evidence="7">DSM 22127</strain>
    </source>
</reference>
<feature type="domain" description="FAD/NAD(P)-binding" evidence="5">
    <location>
        <begin position="7"/>
        <end position="282"/>
    </location>
</feature>
<evidence type="ECO:0000256" key="2">
    <source>
        <dbReference type="ARBA" id="ARBA00023002"/>
    </source>
</evidence>
<evidence type="ECO:0000256" key="4">
    <source>
        <dbReference type="SAM" id="Phobius"/>
    </source>
</evidence>
<evidence type="ECO:0000313" key="6">
    <source>
        <dbReference type="EMBL" id="SDR99180.1"/>
    </source>
</evidence>
<sequence>MGQQDAYDVVVVGGGAAGLSGAIALARSRRRVLVVDAGSPRNAPAEGVHNLLGREGASPLALLEQGRADLEAYGGQVRRGLAVGARRTGAGFEVDLHDGAVVHGRRLLVTTGLVDELPDVPGLAERWGHQVLHCPFCHGWEVRDQRIGVLSTGPVTVHQAVLFSRLSDHVVVLAHEAPPAEADLPRLAAAGVRVVTGRVTAVEGEPGRLSGVRLEDGTAVPLDAVVVAPRMVARSAVLDDLGLEPVPHPTGTGQHYPSEPGGRTSLEGVHVAGNVTDLMAQVGPSGAAGTMAGAMLHAELIEEELAALLAAPEGAASR</sequence>
<protein>
    <submittedName>
        <fullName evidence="6">Thioredoxin reductase</fullName>
    </submittedName>
</protein>
<dbReference type="RefSeq" id="WP_197681088.1">
    <property type="nucleotide sequence ID" value="NZ_LT629757.1"/>
</dbReference>
<keyword evidence="7" id="KW-1185">Reference proteome</keyword>
<dbReference type="EMBL" id="LT629757">
    <property type="protein sequence ID" value="SDR99180.1"/>
    <property type="molecule type" value="Genomic_DNA"/>
</dbReference>
<evidence type="ECO:0000259" key="5">
    <source>
        <dbReference type="Pfam" id="PF07992"/>
    </source>
</evidence>
<dbReference type="InterPro" id="IPR036188">
    <property type="entry name" value="FAD/NAD-bd_sf"/>
</dbReference>
<accession>A0A1H1NJZ8</accession>
<feature type="transmembrane region" description="Helical" evidence="4">
    <location>
        <begin position="6"/>
        <end position="26"/>
    </location>
</feature>
<comment type="catalytic activity">
    <reaction evidence="3">
        <text>[thioredoxin]-dithiol + NADP(+) = [thioredoxin]-disulfide + NADPH + H(+)</text>
        <dbReference type="Rhea" id="RHEA:20345"/>
        <dbReference type="Rhea" id="RHEA-COMP:10698"/>
        <dbReference type="Rhea" id="RHEA-COMP:10700"/>
        <dbReference type="ChEBI" id="CHEBI:15378"/>
        <dbReference type="ChEBI" id="CHEBI:29950"/>
        <dbReference type="ChEBI" id="CHEBI:50058"/>
        <dbReference type="ChEBI" id="CHEBI:57783"/>
        <dbReference type="ChEBI" id="CHEBI:58349"/>
        <dbReference type="EC" id="1.8.1.9"/>
    </reaction>
</comment>
<keyword evidence="1" id="KW-0285">Flavoprotein</keyword>
<evidence type="ECO:0000313" key="7">
    <source>
        <dbReference type="Proteomes" id="UP000198859"/>
    </source>
</evidence>
<keyword evidence="2" id="KW-0560">Oxidoreductase</keyword>
<evidence type="ECO:0000256" key="3">
    <source>
        <dbReference type="ARBA" id="ARBA00048132"/>
    </source>
</evidence>